<evidence type="ECO:0000313" key="2">
    <source>
        <dbReference type="EMBL" id="ARJ56340.1"/>
    </source>
</evidence>
<dbReference type="SUPFAM" id="SSF158682">
    <property type="entry name" value="TerB-like"/>
    <property type="match status" value="1"/>
</dbReference>
<feature type="domain" description="J" evidence="1">
    <location>
        <begin position="191"/>
        <end position="255"/>
    </location>
</feature>
<dbReference type="OrthoDB" id="9779889at2"/>
<proteinExistence type="predicted"/>
<dbReference type="eggNOG" id="COG1076">
    <property type="taxonomic scope" value="Bacteria"/>
</dbReference>
<dbReference type="SUPFAM" id="SSF46565">
    <property type="entry name" value="Chaperone J-domain"/>
    <property type="match status" value="1"/>
</dbReference>
<dbReference type="CDD" id="cd06257">
    <property type="entry name" value="DnaJ"/>
    <property type="match status" value="1"/>
</dbReference>
<dbReference type="InterPro" id="IPR007791">
    <property type="entry name" value="DjlA_N"/>
</dbReference>
<gene>
    <name evidence="2" type="ORF">CCUN_0722</name>
</gene>
<dbReference type="SMART" id="SM00271">
    <property type="entry name" value="DnaJ"/>
    <property type="match status" value="1"/>
</dbReference>
<dbReference type="PRINTS" id="PR00625">
    <property type="entry name" value="JDOMAIN"/>
</dbReference>
<dbReference type="PROSITE" id="PS50076">
    <property type="entry name" value="DNAJ_2"/>
    <property type="match status" value="1"/>
</dbReference>
<dbReference type="Gene3D" id="1.10.3680.10">
    <property type="entry name" value="TerB-like"/>
    <property type="match status" value="1"/>
</dbReference>
<dbReference type="Pfam" id="PF00226">
    <property type="entry name" value="DnaJ"/>
    <property type="match status" value="1"/>
</dbReference>
<dbReference type="CDD" id="cd07316">
    <property type="entry name" value="terB_like_DjlA"/>
    <property type="match status" value="1"/>
</dbReference>
<reference evidence="2 3" key="1">
    <citation type="submission" date="2017-04" db="EMBL/GenBank/DDBJ databases">
        <title>Complete genome sequence of the Campylobacter cuniculorum type strain LMG24588.</title>
        <authorList>
            <person name="Miller W.G."/>
            <person name="Yee E."/>
            <person name="Revez J."/>
            <person name="Bono J.L."/>
            <person name="Rossi M."/>
        </authorList>
    </citation>
    <scope>NUCLEOTIDE SEQUENCE [LARGE SCALE GENOMIC DNA]</scope>
    <source>
        <strain evidence="2 3">LMG 24588</strain>
    </source>
</reference>
<dbReference type="Gene3D" id="1.10.287.110">
    <property type="entry name" value="DnaJ domain"/>
    <property type="match status" value="1"/>
</dbReference>
<dbReference type="InterPro" id="IPR036869">
    <property type="entry name" value="J_dom_sf"/>
</dbReference>
<dbReference type="STRING" id="1121267.CCUN_0722"/>
<sequence>MIFILIVLAILAFYWYYKTWGKQDFLNNAKRGARGFARGFARGVMEERIDELRRRMNYYVIALLAKIAKSDGRVSEEEADLISQILDANTKDEKERAFLKASFNEHKDNLSDTFYVAKDFLKEVPLPKNERLNVLRVLVFMALIDVDFSAKKQEILNEIARAFEISKDELDSFIQSLNNLKSPRKTLTLEEAYQILELDKNADLNLVKRQYRALAKKYHPDILNANNVSKEELEQGVKKFQKINEAYELIKKHLEN</sequence>
<organism evidence="2 3">
    <name type="scientific">Campylobacter cuniculorum DSM 23162 = LMG 24588</name>
    <dbReference type="NCBI Taxonomy" id="1121267"/>
    <lineage>
        <taxon>Bacteria</taxon>
        <taxon>Pseudomonadati</taxon>
        <taxon>Campylobacterota</taxon>
        <taxon>Epsilonproteobacteria</taxon>
        <taxon>Campylobacterales</taxon>
        <taxon>Campylobacteraceae</taxon>
        <taxon>Campylobacter</taxon>
    </lineage>
</organism>
<accession>A0A1W6BWA0</accession>
<dbReference type="RefSeq" id="WP_027306205.1">
    <property type="nucleotide sequence ID" value="NZ_CP020867.1"/>
</dbReference>
<dbReference type="Pfam" id="PF05099">
    <property type="entry name" value="TerB"/>
    <property type="match status" value="1"/>
</dbReference>
<dbReference type="Proteomes" id="UP000192902">
    <property type="component" value="Chromosome"/>
</dbReference>
<dbReference type="InterPro" id="IPR050817">
    <property type="entry name" value="DjlA_DnaK_co-chaperone"/>
</dbReference>
<dbReference type="PANTHER" id="PTHR24074">
    <property type="entry name" value="CO-CHAPERONE PROTEIN DJLA"/>
    <property type="match status" value="1"/>
</dbReference>
<dbReference type="EMBL" id="CP020867">
    <property type="protein sequence ID" value="ARJ56340.1"/>
    <property type="molecule type" value="Genomic_DNA"/>
</dbReference>
<dbReference type="InterPro" id="IPR001623">
    <property type="entry name" value="DnaJ_domain"/>
</dbReference>
<dbReference type="InterPro" id="IPR029024">
    <property type="entry name" value="TerB-like"/>
</dbReference>
<evidence type="ECO:0000259" key="1">
    <source>
        <dbReference type="PROSITE" id="PS50076"/>
    </source>
</evidence>
<dbReference type="AlphaFoldDB" id="A0A1W6BWA0"/>
<dbReference type="KEGG" id="ccun:CCUN_0722"/>
<name>A0A1W6BWA0_9BACT</name>
<protein>
    <submittedName>
        <fullName evidence="2">DnaJ-like membrane chaperone protein (N-terminal terB-like domain)</fullName>
    </submittedName>
</protein>
<evidence type="ECO:0000313" key="3">
    <source>
        <dbReference type="Proteomes" id="UP000192902"/>
    </source>
</evidence>